<evidence type="ECO:0000256" key="3">
    <source>
        <dbReference type="ARBA" id="ARBA00023274"/>
    </source>
</evidence>
<evidence type="ECO:0000256" key="1">
    <source>
        <dbReference type="ARBA" id="ARBA00008553"/>
    </source>
</evidence>
<dbReference type="AlphaFoldDB" id="A0A1Y2HIV7"/>
<keyword evidence="7" id="KW-1185">Reference proteome</keyword>
<accession>A0A1Y2HIV7</accession>
<feature type="domain" description="Large ribosomal subunit protein uL5 C-terminal" evidence="5">
    <location>
        <begin position="188"/>
        <end position="279"/>
    </location>
</feature>
<dbReference type="Proteomes" id="UP000193411">
    <property type="component" value="Unassembled WGS sequence"/>
</dbReference>
<comment type="similarity">
    <text evidence="1">Belongs to the universal ribosomal protein uL5 family.</text>
</comment>
<dbReference type="GO" id="GO:0006412">
    <property type="term" value="P:translation"/>
    <property type="evidence" value="ECO:0007669"/>
    <property type="project" value="InterPro"/>
</dbReference>
<evidence type="ECO:0000313" key="6">
    <source>
        <dbReference type="EMBL" id="ORZ33643.1"/>
    </source>
</evidence>
<reference evidence="6 7" key="1">
    <citation type="submission" date="2016-07" db="EMBL/GenBank/DDBJ databases">
        <title>Pervasive Adenine N6-methylation of Active Genes in Fungi.</title>
        <authorList>
            <consortium name="DOE Joint Genome Institute"/>
            <person name="Mondo S.J."/>
            <person name="Dannebaum R.O."/>
            <person name="Kuo R.C."/>
            <person name="Labutti K."/>
            <person name="Haridas S."/>
            <person name="Kuo A."/>
            <person name="Salamov A."/>
            <person name="Ahrendt S.R."/>
            <person name="Lipzen A."/>
            <person name="Sullivan W."/>
            <person name="Andreopoulos W.B."/>
            <person name="Clum A."/>
            <person name="Lindquist E."/>
            <person name="Daum C."/>
            <person name="Ramamoorthy G.K."/>
            <person name="Gryganskyi A."/>
            <person name="Culley D."/>
            <person name="Magnuson J.K."/>
            <person name="James T.Y."/>
            <person name="O'Malley M.A."/>
            <person name="Stajich J.E."/>
            <person name="Spatafora J.W."/>
            <person name="Visel A."/>
            <person name="Grigoriev I.V."/>
        </authorList>
    </citation>
    <scope>NUCLEOTIDE SEQUENCE [LARGE SCALE GENOMIC DNA]</scope>
    <source>
        <strain evidence="6 7">PL171</strain>
    </source>
</reference>
<dbReference type="GO" id="GO:0003735">
    <property type="term" value="F:structural constituent of ribosome"/>
    <property type="evidence" value="ECO:0007669"/>
    <property type="project" value="InterPro"/>
</dbReference>
<evidence type="ECO:0000259" key="5">
    <source>
        <dbReference type="Pfam" id="PF00673"/>
    </source>
</evidence>
<feature type="region of interest" description="Disordered" evidence="4">
    <location>
        <begin position="36"/>
        <end position="80"/>
    </location>
</feature>
<evidence type="ECO:0000313" key="7">
    <source>
        <dbReference type="Proteomes" id="UP000193411"/>
    </source>
</evidence>
<dbReference type="PANTHER" id="PTHR11994">
    <property type="entry name" value="60S RIBOSOMAL PROTEIN L11-RELATED"/>
    <property type="match status" value="1"/>
</dbReference>
<protein>
    <submittedName>
        <fullName evidence="6">Ribosomal protein L5 domain-containing protein</fullName>
    </submittedName>
</protein>
<dbReference type="Gene3D" id="3.30.1440.10">
    <property type="match status" value="2"/>
</dbReference>
<dbReference type="EMBL" id="MCFL01000034">
    <property type="protein sequence ID" value="ORZ33643.1"/>
    <property type="molecule type" value="Genomic_DNA"/>
</dbReference>
<dbReference type="InterPro" id="IPR022803">
    <property type="entry name" value="Ribosomal_uL5_dom_sf"/>
</dbReference>
<evidence type="ECO:0000256" key="4">
    <source>
        <dbReference type="SAM" id="MobiDB-lite"/>
    </source>
</evidence>
<gene>
    <name evidence="6" type="ORF">BCR44DRAFT_1462353</name>
</gene>
<feature type="compositionally biased region" description="Low complexity" evidence="4">
    <location>
        <begin position="36"/>
        <end position="52"/>
    </location>
</feature>
<organism evidence="6 7">
    <name type="scientific">Catenaria anguillulae PL171</name>
    <dbReference type="NCBI Taxonomy" id="765915"/>
    <lineage>
        <taxon>Eukaryota</taxon>
        <taxon>Fungi</taxon>
        <taxon>Fungi incertae sedis</taxon>
        <taxon>Blastocladiomycota</taxon>
        <taxon>Blastocladiomycetes</taxon>
        <taxon>Blastocladiales</taxon>
        <taxon>Catenariaceae</taxon>
        <taxon>Catenaria</taxon>
    </lineage>
</organism>
<dbReference type="InterPro" id="IPR002132">
    <property type="entry name" value="Ribosomal_uL5"/>
</dbReference>
<sequence length="325" mass="36307">MFLPLSAALRPATSTAVAAAAAASSAARVAAYSTAAAASTDAPADTPTRTFPTPLPRDDIPLPQSLFNPKAPTPAPSRLHSHFESTLYPDLMYLTYNHKDPGAAQRLPQNKYVPGLNEHNADFKKHETPRYYDTSMRKPHPARTAGNQPKLQSIVVHTFLKEAIENKYVLLNAMTQLEAITGKFPDVVELDGDDMLHFVDKLVELVLPRLKNWYGISATAGDGTGNIKLRFEPKVMSYFPEIEQTFDRYPFMCAFDVTFKTSAYDDWEARVLLSGLQVPVENAASKAKREKYMQKDADGIDPNEPEWMKFKRAREAMEAKNKKKK</sequence>
<dbReference type="InterPro" id="IPR031309">
    <property type="entry name" value="Ribosomal_uL5_C"/>
</dbReference>
<dbReference type="Pfam" id="PF00673">
    <property type="entry name" value="Ribosomal_L5_C"/>
    <property type="match status" value="1"/>
</dbReference>
<comment type="caution">
    <text evidence="6">The sequence shown here is derived from an EMBL/GenBank/DDBJ whole genome shotgun (WGS) entry which is preliminary data.</text>
</comment>
<keyword evidence="3" id="KW-0687">Ribonucleoprotein</keyword>
<evidence type="ECO:0000256" key="2">
    <source>
        <dbReference type="ARBA" id="ARBA00022980"/>
    </source>
</evidence>
<dbReference type="SUPFAM" id="SSF55282">
    <property type="entry name" value="RL5-like"/>
    <property type="match status" value="1"/>
</dbReference>
<dbReference type="OrthoDB" id="539541at2759"/>
<name>A0A1Y2HIV7_9FUNG</name>
<keyword evidence="2 6" id="KW-0689">Ribosomal protein</keyword>
<dbReference type="STRING" id="765915.A0A1Y2HIV7"/>
<dbReference type="GO" id="GO:1990904">
    <property type="term" value="C:ribonucleoprotein complex"/>
    <property type="evidence" value="ECO:0007669"/>
    <property type="project" value="UniProtKB-KW"/>
</dbReference>
<dbReference type="GO" id="GO:0005840">
    <property type="term" value="C:ribosome"/>
    <property type="evidence" value="ECO:0007669"/>
    <property type="project" value="UniProtKB-KW"/>
</dbReference>
<proteinExistence type="inferred from homology"/>